<accession>A0A2D0SXK6</accession>
<dbReference type="GeneID" id="108278302"/>
<evidence type="ECO:0000313" key="2">
    <source>
        <dbReference type="Proteomes" id="UP000221080"/>
    </source>
</evidence>
<dbReference type="OrthoDB" id="8957208at2759"/>
<dbReference type="RefSeq" id="XP_017347055.1">
    <property type="nucleotide sequence ID" value="XM_017491566.3"/>
</dbReference>
<proteinExistence type="predicted"/>
<organism evidence="2 3">
    <name type="scientific">Ictalurus punctatus</name>
    <name type="common">Channel catfish</name>
    <name type="synonym">Silurus punctatus</name>
    <dbReference type="NCBI Taxonomy" id="7998"/>
    <lineage>
        <taxon>Eukaryota</taxon>
        <taxon>Metazoa</taxon>
        <taxon>Chordata</taxon>
        <taxon>Craniata</taxon>
        <taxon>Vertebrata</taxon>
        <taxon>Euteleostomi</taxon>
        <taxon>Actinopterygii</taxon>
        <taxon>Neopterygii</taxon>
        <taxon>Teleostei</taxon>
        <taxon>Ostariophysi</taxon>
        <taxon>Siluriformes</taxon>
        <taxon>Ictaluridae</taxon>
        <taxon>Ictalurus</taxon>
    </lineage>
</organism>
<reference evidence="3" key="2">
    <citation type="submission" date="2025-08" db="UniProtKB">
        <authorList>
            <consortium name="RefSeq"/>
        </authorList>
    </citation>
    <scope>IDENTIFICATION</scope>
    <source>
        <tissue evidence="3">Blood</tissue>
    </source>
</reference>
<feature type="compositionally biased region" description="Basic residues" evidence="1">
    <location>
        <begin position="178"/>
        <end position="199"/>
    </location>
</feature>
<feature type="region of interest" description="Disordered" evidence="1">
    <location>
        <begin position="99"/>
        <end position="137"/>
    </location>
</feature>
<keyword evidence="2" id="KW-1185">Reference proteome</keyword>
<name>A0A2D0SXK6_ICTPU</name>
<dbReference type="KEGG" id="ipu:108278302"/>
<reference evidence="2" key="1">
    <citation type="journal article" date="2016" name="Nat. Commun.">
        <title>The channel catfish genome sequence provides insights into the evolution of scale formation in teleosts.</title>
        <authorList>
            <person name="Liu Z."/>
            <person name="Liu S."/>
            <person name="Yao J."/>
            <person name="Bao L."/>
            <person name="Zhang J."/>
            <person name="Li Y."/>
            <person name="Jiang C."/>
            <person name="Sun L."/>
            <person name="Wang R."/>
            <person name="Zhang Y."/>
            <person name="Zhou T."/>
            <person name="Zeng Q."/>
            <person name="Fu Q."/>
            <person name="Gao S."/>
            <person name="Li N."/>
            <person name="Koren S."/>
            <person name="Jiang Y."/>
            <person name="Zimin A."/>
            <person name="Xu P."/>
            <person name="Phillippy A.M."/>
            <person name="Geng X."/>
            <person name="Song L."/>
            <person name="Sun F."/>
            <person name="Li C."/>
            <person name="Wang X."/>
            <person name="Chen A."/>
            <person name="Jin Y."/>
            <person name="Yuan Z."/>
            <person name="Yang Y."/>
            <person name="Tan S."/>
            <person name="Peatman E."/>
            <person name="Lu J."/>
            <person name="Qin Z."/>
            <person name="Dunham R."/>
            <person name="Li Z."/>
            <person name="Sonstegard T."/>
            <person name="Feng J."/>
            <person name="Danzmann R.G."/>
            <person name="Schroeder S."/>
            <person name="Scheffler B."/>
            <person name="Duke M.V."/>
            <person name="Ballard L."/>
            <person name="Kucuktas H."/>
            <person name="Kaltenboeck L."/>
            <person name="Liu H."/>
            <person name="Armbruster J."/>
            <person name="Xie Y."/>
            <person name="Kirby M.L."/>
            <person name="Tian Y."/>
            <person name="Flanagan M.E."/>
            <person name="Mu W."/>
            <person name="Waldbieser G.C."/>
        </authorList>
    </citation>
    <scope>NUCLEOTIDE SEQUENCE [LARGE SCALE GENOMIC DNA]</scope>
    <source>
        <strain evidence="2">SDA103</strain>
    </source>
</reference>
<evidence type="ECO:0000313" key="3">
    <source>
        <dbReference type="RefSeq" id="XP_017347055.1"/>
    </source>
</evidence>
<feature type="compositionally biased region" description="Basic and acidic residues" evidence="1">
    <location>
        <begin position="99"/>
        <end position="116"/>
    </location>
</feature>
<dbReference type="Proteomes" id="UP000221080">
    <property type="component" value="Chromosome 17"/>
</dbReference>
<dbReference type="AlphaFoldDB" id="A0A2D0SXK6"/>
<gene>
    <name evidence="3" type="primary">LOC108278302</name>
</gene>
<sequence length="199" mass="22945">MMRITYFLLTYQEDTTKLNMASTCVSGFFSTNEKIPVQCMDDPFGFKAEVIYGDESIPLYRCTPFLTVHSRQHMPTVYGNESSGAEVEDTHIFESLHTAESRHQMQDMSSADDRRQPNARPRPVWPEDTDAHYSRNQLTFTDGGFPLTMAMGGMGNYKPQQIESLVLPEEEEWDKNPRTRMKKGGKRGGKKSRRKQRQY</sequence>
<feature type="region of interest" description="Disordered" evidence="1">
    <location>
        <begin position="168"/>
        <end position="199"/>
    </location>
</feature>
<protein>
    <submittedName>
        <fullName evidence="3">Uncharacterized protein LOC108278302 isoform X1</fullName>
    </submittedName>
</protein>
<evidence type="ECO:0000256" key="1">
    <source>
        <dbReference type="SAM" id="MobiDB-lite"/>
    </source>
</evidence>